<name>A0A1M5TYE3_9ACTN</name>
<accession>A0A1M5TYE3</accession>
<keyword evidence="2" id="KW-0238">DNA-binding</keyword>
<evidence type="ECO:0000256" key="3">
    <source>
        <dbReference type="ARBA" id="ARBA00023163"/>
    </source>
</evidence>
<dbReference type="GO" id="GO:0003677">
    <property type="term" value="F:DNA binding"/>
    <property type="evidence" value="ECO:0007669"/>
    <property type="project" value="UniProtKB-KW"/>
</dbReference>
<dbReference type="SMART" id="SM00421">
    <property type="entry name" value="HTH_LUXR"/>
    <property type="match status" value="1"/>
</dbReference>
<dbReference type="Gene3D" id="1.10.10.10">
    <property type="entry name" value="Winged helix-like DNA-binding domain superfamily/Winged helix DNA-binding domain"/>
    <property type="match status" value="1"/>
</dbReference>
<dbReference type="Proteomes" id="UP000186132">
    <property type="component" value="Unassembled WGS sequence"/>
</dbReference>
<evidence type="ECO:0000313" key="6">
    <source>
        <dbReference type="Proteomes" id="UP000186132"/>
    </source>
</evidence>
<dbReference type="SUPFAM" id="SSF46894">
    <property type="entry name" value="C-terminal effector domain of the bipartite response regulators"/>
    <property type="match status" value="1"/>
</dbReference>
<proteinExistence type="predicted"/>
<sequence>MSPTDAVDSGCPTRTTVVCHDAILAAMYVAGLGVAGIAAINSGDPRNGRESGFGDAVLLILTKGRGVAPPDIRALPRRTVVMAGPDADIAVLARIAADTQALVLDGRLPGDDIVRLTAGAVRGGWPTDRAARTRRDLTLRIAEARRFDLLTPREQVVLAALATGRTPVQIARQQVVSLATVRAHVRSVYGKLDVRSLGDAVALTRRSCRLPGVLAEVGGELVGGDLLRQARGQ</sequence>
<dbReference type="InterPro" id="IPR016032">
    <property type="entry name" value="Sig_transdc_resp-reg_C-effctor"/>
</dbReference>
<dbReference type="AlphaFoldDB" id="A0A1M5TYE3"/>
<organism evidence="5 6">
    <name type="scientific">Jatrophihabitans endophyticus</name>
    <dbReference type="NCBI Taxonomy" id="1206085"/>
    <lineage>
        <taxon>Bacteria</taxon>
        <taxon>Bacillati</taxon>
        <taxon>Actinomycetota</taxon>
        <taxon>Actinomycetes</taxon>
        <taxon>Jatrophihabitantales</taxon>
        <taxon>Jatrophihabitantaceae</taxon>
        <taxon>Jatrophihabitans</taxon>
    </lineage>
</organism>
<keyword evidence="3" id="KW-0804">Transcription</keyword>
<dbReference type="PRINTS" id="PR00038">
    <property type="entry name" value="HTHLUXR"/>
</dbReference>
<evidence type="ECO:0000313" key="5">
    <source>
        <dbReference type="EMBL" id="SHH55855.1"/>
    </source>
</evidence>
<evidence type="ECO:0000256" key="1">
    <source>
        <dbReference type="ARBA" id="ARBA00023015"/>
    </source>
</evidence>
<reference evidence="5 6" key="1">
    <citation type="submission" date="2016-11" db="EMBL/GenBank/DDBJ databases">
        <authorList>
            <person name="Jaros S."/>
            <person name="Januszkiewicz K."/>
            <person name="Wedrychowicz H."/>
        </authorList>
    </citation>
    <scope>NUCLEOTIDE SEQUENCE [LARGE SCALE GENOMIC DNA]</scope>
    <source>
        <strain evidence="5 6">DSM 45627</strain>
    </source>
</reference>
<dbReference type="STRING" id="1206085.SAMN05443575_4081"/>
<dbReference type="InterPro" id="IPR036388">
    <property type="entry name" value="WH-like_DNA-bd_sf"/>
</dbReference>
<dbReference type="EMBL" id="FQVU01000007">
    <property type="protein sequence ID" value="SHH55855.1"/>
    <property type="molecule type" value="Genomic_DNA"/>
</dbReference>
<gene>
    <name evidence="5" type="ORF">SAMN05443575_4081</name>
</gene>
<keyword evidence="6" id="KW-1185">Reference proteome</keyword>
<dbReference type="PANTHER" id="PTHR44688:SF16">
    <property type="entry name" value="DNA-BINDING TRANSCRIPTIONAL ACTIVATOR DEVR_DOSR"/>
    <property type="match status" value="1"/>
</dbReference>
<protein>
    <submittedName>
        <fullName evidence="5">Regulatory protein, luxR family</fullName>
    </submittedName>
</protein>
<dbReference type="PANTHER" id="PTHR44688">
    <property type="entry name" value="DNA-BINDING TRANSCRIPTIONAL ACTIVATOR DEVR_DOSR"/>
    <property type="match status" value="1"/>
</dbReference>
<dbReference type="OrthoDB" id="3178268at2"/>
<dbReference type="RefSeq" id="WP_143168289.1">
    <property type="nucleotide sequence ID" value="NZ_FQVU01000007.1"/>
</dbReference>
<evidence type="ECO:0000259" key="4">
    <source>
        <dbReference type="PROSITE" id="PS50043"/>
    </source>
</evidence>
<dbReference type="GO" id="GO:0006355">
    <property type="term" value="P:regulation of DNA-templated transcription"/>
    <property type="evidence" value="ECO:0007669"/>
    <property type="project" value="InterPro"/>
</dbReference>
<feature type="domain" description="HTH luxR-type" evidence="4">
    <location>
        <begin position="143"/>
        <end position="208"/>
    </location>
</feature>
<keyword evidence="1" id="KW-0805">Transcription regulation</keyword>
<dbReference type="PROSITE" id="PS50043">
    <property type="entry name" value="HTH_LUXR_2"/>
    <property type="match status" value="1"/>
</dbReference>
<dbReference type="CDD" id="cd06170">
    <property type="entry name" value="LuxR_C_like"/>
    <property type="match status" value="1"/>
</dbReference>
<evidence type="ECO:0000256" key="2">
    <source>
        <dbReference type="ARBA" id="ARBA00023125"/>
    </source>
</evidence>
<dbReference type="InterPro" id="IPR000792">
    <property type="entry name" value="Tscrpt_reg_LuxR_C"/>
</dbReference>
<dbReference type="Pfam" id="PF00196">
    <property type="entry name" value="GerE"/>
    <property type="match status" value="1"/>
</dbReference>